<dbReference type="Pfam" id="PF08031">
    <property type="entry name" value="BBE"/>
    <property type="match status" value="1"/>
</dbReference>
<comment type="similarity">
    <text evidence="2">Belongs to the oxygen-dependent FAD-linked oxidoreductase family.</text>
</comment>
<evidence type="ECO:0000256" key="5">
    <source>
        <dbReference type="ARBA" id="ARBA00023002"/>
    </source>
</evidence>
<dbReference type="eggNOG" id="COG0277">
    <property type="taxonomic scope" value="Bacteria"/>
</dbReference>
<dbReference type="GO" id="GO:0071949">
    <property type="term" value="F:FAD binding"/>
    <property type="evidence" value="ECO:0007669"/>
    <property type="project" value="InterPro"/>
</dbReference>
<protein>
    <submittedName>
        <fullName evidence="8">(R)-6-hydroxynicotine oxidase</fullName>
        <ecNumber evidence="8">1.5.3.6</ecNumber>
    </submittedName>
</protein>
<dbReference type="InterPro" id="IPR016166">
    <property type="entry name" value="FAD-bd_PCMH"/>
</dbReference>
<dbReference type="InterPro" id="IPR016169">
    <property type="entry name" value="FAD-bd_PCMH_sub2"/>
</dbReference>
<sequence>MSTTTLSPASVRAALDGDPAGTTTVLTPDDDGYEAARAIEPGGVEWRPAAIVRPVDAAGVARAVRFARDAGASVSVRAGGHSALGLGRDHGALTIDLRSLDSIEVDPDGRTAWAGGGLTAGAYARAVGEHGLVTPFGDTASVGIGGITLAGGLGLLARSHGLTIDSLTGAELVTADGEVVLVDEREPELLWALRGGGGNLGVVTRFRYALHELPTVVGGMLMVPATPESVAGMVEAAAAAPRELTAILTVMIAPPMPFVPAEWHGRGVIMANVCWSGDPETADAGLAPLRAVADRAGGAIVDMIRTGPYSGLLEEAPGGSIVATAGTFLADAVDGEAAAHALAELESSPAMMRAVQLRVLGGAVADVAPDATAYAHRDAGMVGYVMAAGPSAEAVAGYRPWVGALVERLRQRDGAYAAFVPDGDPALARSVYPGATWDRLAAVKRAYDPQNLFRANVNVPPR</sequence>
<dbReference type="InterPro" id="IPR016167">
    <property type="entry name" value="FAD-bd_PCMH_sub1"/>
</dbReference>
<evidence type="ECO:0000313" key="8">
    <source>
        <dbReference type="EMBL" id="AEG44369.1"/>
    </source>
</evidence>
<dbReference type="PROSITE" id="PS51387">
    <property type="entry name" value="FAD_PCMH"/>
    <property type="match status" value="1"/>
</dbReference>
<dbReference type="InterPro" id="IPR006094">
    <property type="entry name" value="Oxid_FAD_bind_N"/>
</dbReference>
<comment type="cofactor">
    <cofactor evidence="1">
        <name>FAD</name>
        <dbReference type="ChEBI" id="CHEBI:57692"/>
    </cofactor>
</comment>
<dbReference type="EC" id="1.5.3.6" evidence="8"/>
<dbReference type="InterPro" id="IPR012951">
    <property type="entry name" value="BBE"/>
</dbReference>
<organism evidence="9">
    <name type="scientific">Isoptericola variabilis (strain 225)</name>
    <dbReference type="NCBI Taxonomy" id="743718"/>
    <lineage>
        <taxon>Bacteria</taxon>
        <taxon>Bacillati</taxon>
        <taxon>Actinomycetota</taxon>
        <taxon>Actinomycetes</taxon>
        <taxon>Micrococcales</taxon>
        <taxon>Promicromonosporaceae</taxon>
        <taxon>Isoptericola</taxon>
    </lineage>
</organism>
<keyword evidence="3" id="KW-0285">Flavoprotein</keyword>
<evidence type="ECO:0000256" key="6">
    <source>
        <dbReference type="SAM" id="MobiDB-lite"/>
    </source>
</evidence>
<dbReference type="PANTHER" id="PTHR42973">
    <property type="entry name" value="BINDING OXIDOREDUCTASE, PUTATIVE (AFU_ORTHOLOGUE AFUA_1G17690)-RELATED"/>
    <property type="match status" value="1"/>
</dbReference>
<evidence type="ECO:0000259" key="7">
    <source>
        <dbReference type="PROSITE" id="PS51387"/>
    </source>
</evidence>
<dbReference type="STRING" id="743718.Isova_1617"/>
<dbReference type="InterPro" id="IPR036318">
    <property type="entry name" value="FAD-bd_PCMH-like_sf"/>
</dbReference>
<dbReference type="RefSeq" id="WP_013838761.1">
    <property type="nucleotide sequence ID" value="NC_015588.1"/>
</dbReference>
<name>F6FVE2_ISOV2</name>
<evidence type="ECO:0000256" key="1">
    <source>
        <dbReference type="ARBA" id="ARBA00001974"/>
    </source>
</evidence>
<keyword evidence="4" id="KW-0274">FAD</keyword>
<reference evidence="8 9" key="1">
    <citation type="submission" date="2011-05" db="EMBL/GenBank/DDBJ databases">
        <title>Complete sequence of Isoptericola variabilis 225.</title>
        <authorList>
            <consortium name="US DOE Joint Genome Institute"/>
            <person name="Lucas S."/>
            <person name="Han J."/>
            <person name="Lapidus A."/>
            <person name="Cheng J.-F."/>
            <person name="Goodwin L."/>
            <person name="Pitluck S."/>
            <person name="Peters L."/>
            <person name="Mikhailova N."/>
            <person name="Zeytun A."/>
            <person name="Han C."/>
            <person name="Tapia R."/>
            <person name="Land M."/>
            <person name="Hauser L."/>
            <person name="Kyrpides N."/>
            <person name="Ivanova N."/>
            <person name="Pagani I."/>
            <person name="Siebers A."/>
            <person name="Allgaier M."/>
            <person name="Thelen M."/>
            <person name="Hugenholtz P."/>
            <person name="Gladden J."/>
            <person name="Woyke T."/>
        </authorList>
    </citation>
    <scope>NUCLEOTIDE SEQUENCE [LARGE SCALE GENOMIC DNA]</scope>
    <source>
        <strain evidence="9">225</strain>
    </source>
</reference>
<feature type="domain" description="FAD-binding PCMH-type" evidence="7">
    <location>
        <begin position="44"/>
        <end position="213"/>
    </location>
</feature>
<proteinExistence type="inferred from homology"/>
<dbReference type="GO" id="GO:0018530">
    <property type="term" value="F:(R)-6-hydroxynicotine oxidase activity"/>
    <property type="evidence" value="ECO:0007669"/>
    <property type="project" value="UniProtKB-EC"/>
</dbReference>
<keyword evidence="5 8" id="KW-0560">Oxidoreductase</keyword>
<dbReference type="InterPro" id="IPR050416">
    <property type="entry name" value="FAD-linked_Oxidoreductase"/>
</dbReference>
<evidence type="ECO:0000313" key="9">
    <source>
        <dbReference type="Proteomes" id="UP000009236"/>
    </source>
</evidence>
<accession>F6FVE2</accession>
<keyword evidence="9" id="KW-1185">Reference proteome</keyword>
<dbReference type="Gene3D" id="3.40.462.20">
    <property type="match status" value="1"/>
</dbReference>
<feature type="region of interest" description="Disordered" evidence="6">
    <location>
        <begin position="1"/>
        <end position="22"/>
    </location>
</feature>
<dbReference type="InterPro" id="IPR016164">
    <property type="entry name" value="FAD-linked_Oxase-like_C"/>
</dbReference>
<dbReference type="Proteomes" id="UP000009236">
    <property type="component" value="Chromosome"/>
</dbReference>
<dbReference type="PANTHER" id="PTHR42973:SF39">
    <property type="entry name" value="FAD-BINDING PCMH-TYPE DOMAIN-CONTAINING PROTEIN"/>
    <property type="match status" value="1"/>
</dbReference>
<evidence type="ECO:0000256" key="4">
    <source>
        <dbReference type="ARBA" id="ARBA00022827"/>
    </source>
</evidence>
<dbReference type="HOGENOM" id="CLU_018354_10_0_11"/>
<dbReference type="Pfam" id="PF01565">
    <property type="entry name" value="FAD_binding_4"/>
    <property type="match status" value="1"/>
</dbReference>
<dbReference type="Gene3D" id="3.30.465.10">
    <property type="match status" value="1"/>
</dbReference>
<dbReference type="AlphaFoldDB" id="F6FVE2"/>
<dbReference type="SUPFAM" id="SSF56176">
    <property type="entry name" value="FAD-binding/transporter-associated domain-like"/>
    <property type="match status" value="1"/>
</dbReference>
<dbReference type="EMBL" id="CP002810">
    <property type="protein sequence ID" value="AEG44369.1"/>
    <property type="molecule type" value="Genomic_DNA"/>
</dbReference>
<gene>
    <name evidence="8" type="ordered locus">Isova_1617</name>
</gene>
<evidence type="ECO:0000256" key="3">
    <source>
        <dbReference type="ARBA" id="ARBA00022630"/>
    </source>
</evidence>
<dbReference type="Gene3D" id="3.30.43.10">
    <property type="entry name" value="Uridine Diphospho-n-acetylenolpyruvylglucosamine Reductase, domain 2"/>
    <property type="match status" value="1"/>
</dbReference>
<dbReference type="SUPFAM" id="SSF55103">
    <property type="entry name" value="FAD-linked oxidases, C-terminal domain"/>
    <property type="match status" value="1"/>
</dbReference>
<dbReference type="KEGG" id="iva:Isova_1617"/>
<evidence type="ECO:0000256" key="2">
    <source>
        <dbReference type="ARBA" id="ARBA00005466"/>
    </source>
</evidence>